<dbReference type="InterPro" id="IPR016181">
    <property type="entry name" value="Acyl_CoA_acyltransferase"/>
</dbReference>
<gene>
    <name evidence="2" type="ORF">QNH24_12780</name>
</gene>
<sequence>MTKLEFIELNHELLEGMGSYCLRSKKNSKGYRQKNKWLQNSFDEGLKYVQIFKNNKQVGFIEYTAAEYSSRVVYAKGFLVIHCLWVSEIGQGYGTQLIQKCLTDAKRLAKKGVVVVTNSTTSWTPSKEIFLKNNFQCIDKAPYGFELLVYSFNEEFEQPYFPTDWDERINRYNQLTILRSFQCPYVEVATENIVSGAMQLDLPVEVIDLSGREQIMTLSPTPYGIFSVIYKGQLVTFHRLTVHSVVKKLKELR</sequence>
<protein>
    <submittedName>
        <fullName evidence="2">GNAT family N-acetyltransferase</fullName>
    </submittedName>
</protein>
<evidence type="ECO:0000313" key="3">
    <source>
        <dbReference type="Proteomes" id="UP001178322"/>
    </source>
</evidence>
<evidence type="ECO:0000313" key="2">
    <source>
        <dbReference type="EMBL" id="WHY54071.1"/>
    </source>
</evidence>
<dbReference type="AlphaFoldDB" id="A0AAX3X599"/>
<dbReference type="InterPro" id="IPR000182">
    <property type="entry name" value="GNAT_dom"/>
</dbReference>
<dbReference type="CDD" id="cd04301">
    <property type="entry name" value="NAT_SF"/>
    <property type="match status" value="1"/>
</dbReference>
<proteinExistence type="predicted"/>
<dbReference type="Pfam" id="PF00583">
    <property type="entry name" value="Acetyltransf_1"/>
    <property type="match status" value="1"/>
</dbReference>
<organism evidence="2 3">
    <name type="scientific">Lysinibacillus pakistanensis</name>
    <dbReference type="NCBI Taxonomy" id="759811"/>
    <lineage>
        <taxon>Bacteria</taxon>
        <taxon>Bacillati</taxon>
        <taxon>Bacillota</taxon>
        <taxon>Bacilli</taxon>
        <taxon>Bacillales</taxon>
        <taxon>Bacillaceae</taxon>
        <taxon>Lysinibacillus</taxon>
    </lineage>
</organism>
<evidence type="ECO:0000259" key="1">
    <source>
        <dbReference type="PROSITE" id="PS51186"/>
    </source>
</evidence>
<name>A0AAX3X599_9BACI</name>
<accession>A0AAX3X599</accession>
<feature type="domain" description="N-acetyltransferase" evidence="1">
    <location>
        <begin position="4"/>
        <end position="172"/>
    </location>
</feature>
<dbReference type="GO" id="GO:0016747">
    <property type="term" value="F:acyltransferase activity, transferring groups other than amino-acyl groups"/>
    <property type="evidence" value="ECO:0007669"/>
    <property type="project" value="InterPro"/>
</dbReference>
<dbReference type="Proteomes" id="UP001178322">
    <property type="component" value="Chromosome"/>
</dbReference>
<dbReference type="SUPFAM" id="SSF55729">
    <property type="entry name" value="Acyl-CoA N-acyltransferases (Nat)"/>
    <property type="match status" value="1"/>
</dbReference>
<dbReference type="RefSeq" id="WP_283872649.1">
    <property type="nucleotide sequence ID" value="NZ_CP126101.1"/>
</dbReference>
<dbReference type="EMBL" id="CP126101">
    <property type="protein sequence ID" value="WHY54071.1"/>
    <property type="molecule type" value="Genomic_DNA"/>
</dbReference>
<reference evidence="2" key="1">
    <citation type="submission" date="2023-05" db="EMBL/GenBank/DDBJ databases">
        <title>Comparative genomics of Bacillaceae isolates and their secondary metabolite potential.</title>
        <authorList>
            <person name="Song L."/>
            <person name="Nielsen L.J."/>
            <person name="Mohite O."/>
            <person name="Xu X."/>
            <person name="Weber T."/>
            <person name="Kovacs A.T."/>
        </authorList>
    </citation>
    <scope>NUCLEOTIDE SEQUENCE</scope>
    <source>
        <strain evidence="2">LY1</strain>
    </source>
</reference>
<dbReference type="PROSITE" id="PS51186">
    <property type="entry name" value="GNAT"/>
    <property type="match status" value="1"/>
</dbReference>
<dbReference type="Gene3D" id="3.40.630.30">
    <property type="match status" value="1"/>
</dbReference>